<dbReference type="SUPFAM" id="SSF111369">
    <property type="entry name" value="HlyD-like secretion proteins"/>
    <property type="match status" value="2"/>
</dbReference>
<dbReference type="InterPro" id="IPR014315">
    <property type="entry name" value="ABC_heterocyst_DevB"/>
</dbReference>
<dbReference type="PANTHER" id="PTHR32347:SF27">
    <property type="entry name" value="RND EFFLUX PUMP MEMBRANE FUSION PROTEIN BARREL-SANDWICH DOMAIN-CONTAINING PROTEIN"/>
    <property type="match status" value="1"/>
</dbReference>
<dbReference type="Gene3D" id="2.40.30.170">
    <property type="match status" value="1"/>
</dbReference>
<protein>
    <submittedName>
        <fullName evidence="5">HlyD family secretion protein</fullName>
    </submittedName>
</protein>
<dbReference type="NCBIfam" id="TIGR02971">
    <property type="entry name" value="heterocyst_DevB"/>
    <property type="match status" value="1"/>
</dbReference>
<sequence>MGSIATDFQTSAPAKPLAKKSPFGRWQIGVGLIGLTLFGAIAAQQGWLPFIPKTEPVEMEVIPSPLPTVTALGRLEPQGEMIYLSASTASQETRLEKLLVKVGDRVEAGQTIALLSGRDRWQAGLIQAQGDLQVAEARLAQVKAGAKDEDITAQSAQISQRQAQWQEDVKAKNAELKRLQAQWDGDRQIQQATLKQLQADWQGERAEIQAKLQRLQGELANAKMEYQRYQQLYTAGAISESVFDGKALAVESLQQQVKENQANLNRVNRTSVEKINAAETELTSLNQTFPQQIKSAQADLRRLQKTGVASVQEAEAQRESLANVRPVDVQVAEAEVQRAKATVQKAQTDLAQTVITASEAGEILEIYTHPGEKIADQGIVSLGQTQQMMAIAEVYQGDISRIQLGQMAKITSPILDEPLQGRVQRIDPLVQRQTIVNEDPAANIDAKVIEVRIELDPESSKRVKNLTNLQVTVTIQTPVQ</sequence>
<feature type="coiled-coil region" evidence="3">
    <location>
        <begin position="162"/>
        <end position="270"/>
    </location>
</feature>
<feature type="domain" description="Multidrug resistance protein MdtA-like alpha-helical hairpin" evidence="4">
    <location>
        <begin position="206"/>
        <end position="265"/>
    </location>
</feature>
<accession>A0ABR9VUF2</accession>
<keyword evidence="6" id="KW-1185">Reference proteome</keyword>
<comment type="subcellular location">
    <subcellularLocation>
        <location evidence="1">Cell envelope</location>
    </subcellularLocation>
</comment>
<dbReference type="Gene3D" id="1.10.287.470">
    <property type="entry name" value="Helix hairpin bin"/>
    <property type="match status" value="1"/>
</dbReference>
<dbReference type="InterPro" id="IPR050465">
    <property type="entry name" value="UPF0194_transport"/>
</dbReference>
<reference evidence="5 6" key="1">
    <citation type="submission" date="2020-10" db="EMBL/GenBank/DDBJ databases">
        <authorList>
            <person name="Castelo-Branco R."/>
            <person name="Eusebio N."/>
            <person name="Adriana R."/>
            <person name="Vieira A."/>
            <person name="Brugerolle De Fraissinette N."/>
            <person name="Rezende De Castro R."/>
            <person name="Schneider M.P."/>
            <person name="Vasconcelos V."/>
            <person name="Leao P.N."/>
        </authorList>
    </citation>
    <scope>NUCLEOTIDE SEQUENCE [LARGE SCALE GENOMIC DNA]</scope>
    <source>
        <strain evidence="5 6">LEGE 00031</strain>
    </source>
</reference>
<gene>
    <name evidence="5" type="ORF">IQ217_14245</name>
</gene>
<evidence type="ECO:0000256" key="2">
    <source>
        <dbReference type="ARBA" id="ARBA00023054"/>
    </source>
</evidence>
<dbReference type="Pfam" id="PF25876">
    <property type="entry name" value="HH_MFP_RND"/>
    <property type="match status" value="1"/>
</dbReference>
<dbReference type="Proteomes" id="UP000658720">
    <property type="component" value="Unassembled WGS sequence"/>
</dbReference>
<dbReference type="PANTHER" id="PTHR32347">
    <property type="entry name" value="EFFLUX SYSTEM COMPONENT YKNX-RELATED"/>
    <property type="match status" value="1"/>
</dbReference>
<keyword evidence="2 3" id="KW-0175">Coiled coil</keyword>
<evidence type="ECO:0000259" key="4">
    <source>
        <dbReference type="Pfam" id="PF25876"/>
    </source>
</evidence>
<comment type="caution">
    <text evidence="5">The sequence shown here is derived from an EMBL/GenBank/DDBJ whole genome shotgun (WGS) entry which is preliminary data.</text>
</comment>
<organism evidence="5 6">
    <name type="scientific">Synechocystis salina LEGE 00031</name>
    <dbReference type="NCBI Taxonomy" id="1828736"/>
    <lineage>
        <taxon>Bacteria</taxon>
        <taxon>Bacillati</taxon>
        <taxon>Cyanobacteriota</taxon>
        <taxon>Cyanophyceae</taxon>
        <taxon>Synechococcales</taxon>
        <taxon>Merismopediaceae</taxon>
        <taxon>Synechocystis</taxon>
    </lineage>
</organism>
<evidence type="ECO:0000256" key="3">
    <source>
        <dbReference type="SAM" id="Coils"/>
    </source>
</evidence>
<dbReference type="EMBL" id="JADEVV010000045">
    <property type="protein sequence ID" value="MBE9254979.1"/>
    <property type="molecule type" value="Genomic_DNA"/>
</dbReference>
<dbReference type="RefSeq" id="WP_194020453.1">
    <property type="nucleotide sequence ID" value="NZ_JADEVV010000045.1"/>
</dbReference>
<evidence type="ECO:0000313" key="5">
    <source>
        <dbReference type="EMBL" id="MBE9254979.1"/>
    </source>
</evidence>
<evidence type="ECO:0000256" key="1">
    <source>
        <dbReference type="ARBA" id="ARBA00004196"/>
    </source>
</evidence>
<name>A0ABR9VUF2_9SYNC</name>
<dbReference type="InterPro" id="IPR058624">
    <property type="entry name" value="MdtA-like_HH"/>
</dbReference>
<proteinExistence type="predicted"/>
<evidence type="ECO:0000313" key="6">
    <source>
        <dbReference type="Proteomes" id="UP000658720"/>
    </source>
</evidence>